<organism evidence="2 3">
    <name type="scientific">Lithohypha guttulata</name>
    <dbReference type="NCBI Taxonomy" id="1690604"/>
    <lineage>
        <taxon>Eukaryota</taxon>
        <taxon>Fungi</taxon>
        <taxon>Dikarya</taxon>
        <taxon>Ascomycota</taxon>
        <taxon>Pezizomycotina</taxon>
        <taxon>Eurotiomycetes</taxon>
        <taxon>Chaetothyriomycetidae</taxon>
        <taxon>Chaetothyriales</taxon>
        <taxon>Trichomeriaceae</taxon>
        <taxon>Lithohypha</taxon>
    </lineage>
</organism>
<gene>
    <name evidence="2" type="ORF">LTR24_008636</name>
</gene>
<proteinExistence type="predicted"/>
<reference evidence="2 3" key="1">
    <citation type="submission" date="2023-08" db="EMBL/GenBank/DDBJ databases">
        <title>Black Yeasts Isolated from many extreme environments.</title>
        <authorList>
            <person name="Coleine C."/>
            <person name="Stajich J.E."/>
            <person name="Selbmann L."/>
        </authorList>
    </citation>
    <scope>NUCLEOTIDE SEQUENCE [LARGE SCALE GENOMIC DNA]</scope>
    <source>
        <strain evidence="2 3">CCFEE 5885</strain>
    </source>
</reference>
<keyword evidence="3" id="KW-1185">Reference proteome</keyword>
<dbReference type="EMBL" id="JAVRRG010000155">
    <property type="protein sequence ID" value="KAK5080178.1"/>
    <property type="molecule type" value="Genomic_DNA"/>
</dbReference>
<evidence type="ECO:0000313" key="3">
    <source>
        <dbReference type="Proteomes" id="UP001345013"/>
    </source>
</evidence>
<name>A0ABR0JZG6_9EURO</name>
<evidence type="ECO:0000256" key="1">
    <source>
        <dbReference type="SAM" id="MobiDB-lite"/>
    </source>
</evidence>
<dbReference type="Proteomes" id="UP001345013">
    <property type="component" value="Unassembled WGS sequence"/>
</dbReference>
<evidence type="ECO:0000313" key="2">
    <source>
        <dbReference type="EMBL" id="KAK5080178.1"/>
    </source>
</evidence>
<sequence>MVIDPSWKLGSRTRLNLTSDGRLPGQKKRPGDGPKADCHIFLDYGSTRMKVGLLWKSEADQHAKQIENGNLVDLSNFHLKFPGPNRDRAPDLPPSAVRIVDNGHGPSNLRAAIAWKGQRVPGEDKPNCYLTHFKYQMRSDDCSPLRNISDYELVELEKTFGNDDIANYESIMIMVLTSLLEEIKQHATVKGPSFLLASVSWTCTTPPPFEDNIARQFQYAVETATRNAGLDLIYYRPRLNPFPFENLQESYCAGVSYAWWQKGKRLSAGIETELEEQIVVVIDGGGMSTHCGACRINERSTEQTEFWVDYLPRGQETLFNTISTELSTANQGKPISQDGFINMMLRATIGEKARGIAEISSIDEATVAEILVKGYKNHAEALADWTKAHLVEWEKKRVAEGGSIDVTIAFSGGFMLDTVLVELLQFRLKQICSQNLTFDNVAEGSFNVLHGAMIHHLNRGRGGNEAVFEHSYGHYGIQYDHLKEGKDAGKPRMTIKSGEHKCINQEYRHIWTFTLKDGETGHKAEDVRKEISFFRFKDRRRGKGTLQGEKIYTLKLEWQDWMDKYIVRENVKPLHDADSGRHVEIWSCMKFSEENITFTAAVVLQKELSDQDKRKYIDPVNAHFKLLDARTLRIREVTVRWSDLRVKDAEFRDA</sequence>
<feature type="region of interest" description="Disordered" evidence="1">
    <location>
        <begin position="15"/>
        <end position="35"/>
    </location>
</feature>
<protein>
    <submittedName>
        <fullName evidence="2">Uncharacterized protein</fullName>
    </submittedName>
</protein>
<accession>A0ABR0JZG6</accession>
<comment type="caution">
    <text evidence="2">The sequence shown here is derived from an EMBL/GenBank/DDBJ whole genome shotgun (WGS) entry which is preliminary data.</text>
</comment>